<name>A0A117NIY3_PICGL</name>
<dbReference type="EMBL" id="LKAM01000001">
    <property type="protein sequence ID" value="KUM50600.1"/>
    <property type="molecule type" value="Genomic_DNA"/>
</dbReference>
<comment type="caution">
    <text evidence="2">The sequence shown here is derived from an EMBL/GenBank/DDBJ whole genome shotgun (WGS) entry which is preliminary data.</text>
</comment>
<evidence type="ECO:0000256" key="1">
    <source>
        <dbReference type="SAM" id="Phobius"/>
    </source>
</evidence>
<keyword evidence="1" id="KW-0472">Membrane</keyword>
<keyword evidence="1" id="KW-0812">Transmembrane</keyword>
<sequence>MVCILTYLMLMISKNSPDGCPLSATGLGGGLVACSFLFLGRTGMRASGSCTRIGTWLKSTSSSLSLFFGKMKKLTPEE</sequence>
<dbReference type="AlphaFoldDB" id="A0A117NIY3"/>
<keyword evidence="2" id="KW-0496">Mitochondrion</keyword>
<accession>A0A117NIY3</accession>
<protein>
    <submittedName>
        <fullName evidence="2">Uncharacterized protein</fullName>
    </submittedName>
</protein>
<reference evidence="2" key="1">
    <citation type="journal article" date="2015" name="Genome Biol. Evol.">
        <title>Organellar Genomes of White Spruce (Picea glauca): Assembly and Annotation.</title>
        <authorList>
            <person name="Jackman S.D."/>
            <person name="Warren R.L."/>
            <person name="Gibb E.A."/>
            <person name="Vandervalk B.P."/>
            <person name="Mohamadi H."/>
            <person name="Chu J."/>
            <person name="Raymond A."/>
            <person name="Pleasance S."/>
            <person name="Coope R."/>
            <person name="Wildung M.R."/>
            <person name="Ritland C.E."/>
            <person name="Bousquet J."/>
            <person name="Jones S.J."/>
            <person name="Bohlmann J."/>
            <person name="Birol I."/>
        </authorList>
    </citation>
    <scope>NUCLEOTIDE SEQUENCE [LARGE SCALE GENOMIC DNA]</scope>
    <source>
        <tissue evidence="2">Flushing bud</tissue>
    </source>
</reference>
<proteinExistence type="predicted"/>
<geneLocation type="mitochondrion" evidence="2"/>
<feature type="transmembrane region" description="Helical" evidence="1">
    <location>
        <begin position="20"/>
        <end position="39"/>
    </location>
</feature>
<keyword evidence="1" id="KW-1133">Transmembrane helix</keyword>
<gene>
    <name evidence="2" type="ORF">ABT39_MTgene444</name>
</gene>
<evidence type="ECO:0000313" key="2">
    <source>
        <dbReference type="EMBL" id="KUM50600.1"/>
    </source>
</evidence>
<organism evidence="2">
    <name type="scientific">Picea glauca</name>
    <name type="common">White spruce</name>
    <name type="synonym">Pinus glauca</name>
    <dbReference type="NCBI Taxonomy" id="3330"/>
    <lineage>
        <taxon>Eukaryota</taxon>
        <taxon>Viridiplantae</taxon>
        <taxon>Streptophyta</taxon>
        <taxon>Embryophyta</taxon>
        <taxon>Tracheophyta</taxon>
        <taxon>Spermatophyta</taxon>
        <taxon>Pinopsida</taxon>
        <taxon>Pinidae</taxon>
        <taxon>Conifers I</taxon>
        <taxon>Pinales</taxon>
        <taxon>Pinaceae</taxon>
        <taxon>Picea</taxon>
    </lineage>
</organism>